<dbReference type="AlphaFoldDB" id="Q7NMU8"/>
<dbReference type="HOGENOM" id="CLU_2219382_0_0_3"/>
<dbReference type="InParanoid" id="Q7NMU8"/>
<keyword evidence="2" id="KW-1185">Reference proteome</keyword>
<dbReference type="eggNOG" id="COG3793">
    <property type="taxonomic scope" value="Bacteria"/>
</dbReference>
<evidence type="ECO:0000313" key="1">
    <source>
        <dbReference type="EMBL" id="BAC88608.1"/>
    </source>
</evidence>
<dbReference type="EMBL" id="BA000045">
    <property type="protein sequence ID" value="BAC88608.1"/>
    <property type="molecule type" value="Genomic_DNA"/>
</dbReference>
<dbReference type="EnsemblBacteria" id="BAC88608">
    <property type="protein sequence ID" value="BAC88608"/>
    <property type="gene ID" value="BAC88608"/>
</dbReference>
<dbReference type="Gene3D" id="1.10.3680.10">
    <property type="entry name" value="TerB-like"/>
    <property type="match status" value="1"/>
</dbReference>
<organism evidence="1 2">
    <name type="scientific">Gloeobacter violaceus (strain ATCC 29082 / PCC 7421)</name>
    <dbReference type="NCBI Taxonomy" id="251221"/>
    <lineage>
        <taxon>Bacteria</taxon>
        <taxon>Bacillati</taxon>
        <taxon>Cyanobacteriota</taxon>
        <taxon>Cyanophyceae</taxon>
        <taxon>Gloeobacterales</taxon>
        <taxon>Gloeobacteraceae</taxon>
        <taxon>Gloeobacter</taxon>
    </lineage>
</organism>
<dbReference type="KEGG" id="gvi:glr0667"/>
<accession>Q7NMU8</accession>
<sequence length="110" mass="11998">MKITQPEALACLKIMVRVAMADGYLKEDERLAIGLASRSMGLRDELSIETLMVKEDSFEELLVKVQSPEARTALLKAAASMSAVDGERSAEEQTMLDQIEAAFRVPNPGA</sequence>
<protein>
    <submittedName>
        <fullName evidence="1">Glr0667 protein</fullName>
    </submittedName>
</protein>
<dbReference type="InterPro" id="IPR029024">
    <property type="entry name" value="TerB-like"/>
</dbReference>
<dbReference type="Proteomes" id="UP000000557">
    <property type="component" value="Chromosome"/>
</dbReference>
<dbReference type="SUPFAM" id="SSF158682">
    <property type="entry name" value="TerB-like"/>
    <property type="match status" value="1"/>
</dbReference>
<dbReference type="OrthoDB" id="9874392at2"/>
<gene>
    <name evidence="1" type="ordered locus">glr0667</name>
</gene>
<name>Q7NMU8_GLOVI</name>
<proteinExistence type="predicted"/>
<dbReference type="CDD" id="cd07177">
    <property type="entry name" value="terB_like"/>
    <property type="match status" value="1"/>
</dbReference>
<reference evidence="1 2" key="1">
    <citation type="journal article" date="2003" name="DNA Res.">
        <title>Complete genome structure of Gloeobacter violaceus PCC 7421, a cyanobacterium that lacks thylakoids.</title>
        <authorList>
            <person name="Nakamura Y."/>
            <person name="Kaneko T."/>
            <person name="Sato S."/>
            <person name="Mimuro M."/>
            <person name="Miyashita H."/>
            <person name="Tsuchiya T."/>
            <person name="Sasamoto S."/>
            <person name="Watanabe A."/>
            <person name="Kawashima K."/>
            <person name="Kishida Y."/>
            <person name="Kiyokawa C."/>
            <person name="Kohara M."/>
            <person name="Matsumoto M."/>
            <person name="Matsuno A."/>
            <person name="Nakazaki N."/>
            <person name="Shimpo S."/>
            <person name="Takeuchi C."/>
            <person name="Yamada M."/>
            <person name="Tabata S."/>
        </authorList>
    </citation>
    <scope>NUCLEOTIDE SEQUENCE [LARGE SCALE GENOMIC DNA]</scope>
    <source>
        <strain evidence="2">ATCC 29082 / PCC 7421</strain>
    </source>
</reference>
<evidence type="ECO:0000313" key="2">
    <source>
        <dbReference type="Proteomes" id="UP000000557"/>
    </source>
</evidence>
<dbReference type="RefSeq" id="WP_011140669.1">
    <property type="nucleotide sequence ID" value="NC_005125.1"/>
</dbReference>
<dbReference type="STRING" id="251221.gene:10758143"/>
<reference evidence="1 2" key="2">
    <citation type="journal article" date="2003" name="DNA Res.">
        <title>Complete genome structure of Gloeobacter violaceus PCC 7421, a cyanobacterium that lacks thylakoids (supplement).</title>
        <authorList>
            <person name="Nakamura Y."/>
            <person name="Kaneko T."/>
            <person name="Sato S."/>
            <person name="Mimuro M."/>
            <person name="Miyashita H."/>
            <person name="Tsuchiya T."/>
            <person name="Sasamoto S."/>
            <person name="Watanabe A."/>
            <person name="Kawashima K."/>
            <person name="Kishida Y."/>
            <person name="Kiyokawa C."/>
            <person name="Kohara M."/>
            <person name="Matsumoto M."/>
            <person name="Matsuno A."/>
            <person name="Nakazaki N."/>
            <person name="Shimpo S."/>
            <person name="Takeuchi C."/>
            <person name="Yamada M."/>
            <person name="Tabata S."/>
        </authorList>
    </citation>
    <scope>NUCLEOTIDE SEQUENCE [LARGE SCALE GENOMIC DNA]</scope>
    <source>
        <strain evidence="2">ATCC 29082 / PCC 7421</strain>
    </source>
</reference>